<gene>
    <name evidence="2" type="ORF">JCM9157_2309</name>
</gene>
<dbReference type="Pfam" id="PF00990">
    <property type="entry name" value="GGDEF"/>
    <property type="match status" value="1"/>
</dbReference>
<dbReference type="SMART" id="SM00065">
    <property type="entry name" value="GAF"/>
    <property type="match status" value="1"/>
</dbReference>
<dbReference type="PANTHER" id="PTHR46663:SF3">
    <property type="entry name" value="SLL0267 PROTEIN"/>
    <property type="match status" value="1"/>
</dbReference>
<dbReference type="SMART" id="SM00267">
    <property type="entry name" value="GGDEF"/>
    <property type="match status" value="1"/>
</dbReference>
<sequence length="391" mass="44095">MKRDGSVIGTLCAIDAVPYDFSEKEIKMIQTMSYYLSNLIELDEEIEQKKQAEELVSAHNLILTEIAQGQSISRVLNDICLKVEQIVKGVRCTILKFNHSTNNLQLISAPSLSNEFKDKLGVIPVDRNEGSCGAAAFNKEMVNVPNINENPMWVRYKEIVLKEGFQACISFPIFSSKGDLLGTFAIYYPKEKHLLDSEIKFFQQFSSLASIALEKKANEDKIHFIAYHDELTKLPNRLHFKEQVALAFNQAMLNAGTVALMILDLDNFKTINDSYGHLYGDEVLKELSFRLSNCILDKGMVARWGGDEFVLVFNNASDPFLEELSKQIIEEISKPVSFQGVELCVTTSIGISRFPTDGTTLSDLLKFADYAMYQAKDNGKNNFAFYTSRSY</sequence>
<organism evidence="2 3">
    <name type="scientific">Halalkalibacter akibai (strain ATCC 43226 / DSM 21942 / CIP 109018 / JCM 9157 / 1139)</name>
    <name type="common">Bacillus akibai</name>
    <dbReference type="NCBI Taxonomy" id="1236973"/>
    <lineage>
        <taxon>Bacteria</taxon>
        <taxon>Bacillati</taxon>
        <taxon>Bacillota</taxon>
        <taxon>Bacilli</taxon>
        <taxon>Bacillales</taxon>
        <taxon>Bacillaceae</taxon>
        <taxon>Halalkalibacter</taxon>
    </lineage>
</organism>
<dbReference type="InterPro" id="IPR003018">
    <property type="entry name" value="GAF"/>
</dbReference>
<dbReference type="FunFam" id="3.30.70.270:FF:000001">
    <property type="entry name" value="Diguanylate cyclase domain protein"/>
    <property type="match status" value="1"/>
</dbReference>
<dbReference type="SUPFAM" id="SSF55073">
    <property type="entry name" value="Nucleotide cyclase"/>
    <property type="match status" value="1"/>
</dbReference>
<dbReference type="Proteomes" id="UP000018896">
    <property type="component" value="Unassembled WGS sequence"/>
</dbReference>
<dbReference type="PANTHER" id="PTHR46663">
    <property type="entry name" value="DIGUANYLATE CYCLASE DGCT-RELATED"/>
    <property type="match status" value="1"/>
</dbReference>
<proteinExistence type="predicted"/>
<dbReference type="InterPro" id="IPR043128">
    <property type="entry name" value="Rev_trsase/Diguanyl_cyclase"/>
</dbReference>
<dbReference type="NCBIfam" id="TIGR00254">
    <property type="entry name" value="GGDEF"/>
    <property type="match status" value="1"/>
</dbReference>
<dbReference type="Pfam" id="PF01590">
    <property type="entry name" value="GAF"/>
    <property type="match status" value="1"/>
</dbReference>
<dbReference type="STRING" id="1236973.JCM9157_2309"/>
<dbReference type="InterPro" id="IPR029016">
    <property type="entry name" value="GAF-like_dom_sf"/>
</dbReference>
<evidence type="ECO:0000313" key="3">
    <source>
        <dbReference type="Proteomes" id="UP000018896"/>
    </source>
</evidence>
<dbReference type="InterPro" id="IPR029787">
    <property type="entry name" value="Nucleotide_cyclase"/>
</dbReference>
<keyword evidence="3" id="KW-1185">Reference proteome</keyword>
<dbReference type="CDD" id="cd01949">
    <property type="entry name" value="GGDEF"/>
    <property type="match status" value="1"/>
</dbReference>
<feature type="domain" description="GGDEF" evidence="1">
    <location>
        <begin position="256"/>
        <end position="388"/>
    </location>
</feature>
<evidence type="ECO:0000313" key="2">
    <source>
        <dbReference type="EMBL" id="GAE35210.1"/>
    </source>
</evidence>
<dbReference type="EMBL" id="BAUV01000015">
    <property type="protein sequence ID" value="GAE35210.1"/>
    <property type="molecule type" value="Genomic_DNA"/>
</dbReference>
<dbReference type="InterPro" id="IPR052163">
    <property type="entry name" value="DGC-Regulatory_Protein"/>
</dbReference>
<dbReference type="Gene3D" id="3.30.450.40">
    <property type="match status" value="1"/>
</dbReference>
<comment type="caution">
    <text evidence="2">The sequence shown here is derived from an EMBL/GenBank/DDBJ whole genome shotgun (WGS) entry which is preliminary data.</text>
</comment>
<dbReference type="Gene3D" id="3.30.70.270">
    <property type="match status" value="1"/>
</dbReference>
<accession>W4QSU9</accession>
<dbReference type="PROSITE" id="PS50887">
    <property type="entry name" value="GGDEF"/>
    <property type="match status" value="1"/>
</dbReference>
<protein>
    <recommendedName>
        <fullName evidence="1">GGDEF domain-containing protein</fullName>
    </recommendedName>
</protein>
<dbReference type="AlphaFoldDB" id="W4QSU9"/>
<evidence type="ECO:0000259" key="1">
    <source>
        <dbReference type="PROSITE" id="PS50887"/>
    </source>
</evidence>
<reference evidence="2 3" key="1">
    <citation type="journal article" date="2014" name="Genome Announc.">
        <title>Draft Genome Sequences of Three Alkaliphilic Bacillus Strains, Bacillus wakoensis JCM 9140T, Bacillus akibai JCM 9157T, and Bacillus hemicellulosilyticus JCM 9152T.</title>
        <authorList>
            <person name="Yuki M."/>
            <person name="Oshima K."/>
            <person name="Suda W."/>
            <person name="Oshida Y."/>
            <person name="Kitamura K."/>
            <person name="Iida T."/>
            <person name="Hattori M."/>
            <person name="Ohkuma M."/>
        </authorList>
    </citation>
    <scope>NUCLEOTIDE SEQUENCE [LARGE SCALE GENOMIC DNA]</scope>
    <source>
        <strain evidence="2 3">JCM 9157</strain>
    </source>
</reference>
<dbReference type="InterPro" id="IPR000160">
    <property type="entry name" value="GGDEF_dom"/>
</dbReference>
<dbReference type="eggNOG" id="COG3706">
    <property type="taxonomic scope" value="Bacteria"/>
</dbReference>
<name>W4QSU9_HALA3</name>
<dbReference type="SUPFAM" id="SSF55781">
    <property type="entry name" value="GAF domain-like"/>
    <property type="match status" value="1"/>
</dbReference>